<dbReference type="AlphaFoldDB" id="A0A6A4XE25"/>
<feature type="chain" id="PRO_5025332832" description="Apple domain-containing protein" evidence="1">
    <location>
        <begin position="17"/>
        <end position="327"/>
    </location>
</feature>
<evidence type="ECO:0000313" key="3">
    <source>
        <dbReference type="EMBL" id="KAF0313398.1"/>
    </source>
</evidence>
<feature type="signal peptide" evidence="1">
    <location>
        <begin position="1"/>
        <end position="16"/>
    </location>
</feature>
<keyword evidence="4" id="KW-1185">Reference proteome</keyword>
<proteinExistence type="predicted"/>
<sequence>MLLLLFLLKALKFGIACQKIPLYYGTLDPALALPGGPITGVISSYQCCAFCNNNELCKSFSFRGSTGECTLYSKVGSYPKFLRQDWGAEDTEFYIMPRTSTTEEFCRQDEDCVNGEPCLGRVCTTNRTITCLSIKELNPTINTHTFWGAVDGTEIRLSCLMDVQGGGWTQLVDAVFNFFWQPADVLSLNSTTVDGDVPRMRMGQPYSALWAAELIRDSRPGDYKVIVRSQAPEKGVLFSAPRAQSLLGTTPVSVPYAAEPAGSGFSFVAGTVVFPYMLNQHGVVYHMNGDKSSDIGGIMRSAEVAGDRWAVDAVRPHAIQLWIKEGQ</sequence>
<dbReference type="InterPro" id="IPR003609">
    <property type="entry name" value="Pan_app"/>
</dbReference>
<comment type="caution">
    <text evidence="3">The sequence shown here is derived from an EMBL/GenBank/DDBJ whole genome shotgun (WGS) entry which is preliminary data.</text>
</comment>
<organism evidence="3 4">
    <name type="scientific">Amphibalanus amphitrite</name>
    <name type="common">Striped barnacle</name>
    <name type="synonym">Balanus amphitrite</name>
    <dbReference type="NCBI Taxonomy" id="1232801"/>
    <lineage>
        <taxon>Eukaryota</taxon>
        <taxon>Metazoa</taxon>
        <taxon>Ecdysozoa</taxon>
        <taxon>Arthropoda</taxon>
        <taxon>Crustacea</taxon>
        <taxon>Multicrustacea</taxon>
        <taxon>Cirripedia</taxon>
        <taxon>Thoracica</taxon>
        <taxon>Thoracicalcarea</taxon>
        <taxon>Balanomorpha</taxon>
        <taxon>Balanoidea</taxon>
        <taxon>Balanidae</taxon>
        <taxon>Amphibalaninae</taxon>
        <taxon>Amphibalanus</taxon>
    </lineage>
</organism>
<evidence type="ECO:0000259" key="2">
    <source>
        <dbReference type="Pfam" id="PF00024"/>
    </source>
</evidence>
<name>A0A6A4XE25_AMPAM</name>
<accession>A0A6A4XE25</accession>
<dbReference type="Gene3D" id="3.50.4.10">
    <property type="entry name" value="Hepatocyte Growth Factor"/>
    <property type="match status" value="1"/>
</dbReference>
<evidence type="ECO:0000256" key="1">
    <source>
        <dbReference type="SAM" id="SignalP"/>
    </source>
</evidence>
<evidence type="ECO:0000313" key="4">
    <source>
        <dbReference type="Proteomes" id="UP000440578"/>
    </source>
</evidence>
<dbReference type="SUPFAM" id="SSF57414">
    <property type="entry name" value="Hairpin loop containing domain-like"/>
    <property type="match status" value="1"/>
</dbReference>
<dbReference type="OrthoDB" id="6395419at2759"/>
<protein>
    <recommendedName>
        <fullName evidence="2">Apple domain-containing protein</fullName>
    </recommendedName>
</protein>
<reference evidence="3 4" key="1">
    <citation type="submission" date="2019-07" db="EMBL/GenBank/DDBJ databases">
        <title>Draft genome assembly of a fouling barnacle, Amphibalanus amphitrite (Darwin, 1854): The first reference genome for Thecostraca.</title>
        <authorList>
            <person name="Kim W."/>
        </authorList>
    </citation>
    <scope>NUCLEOTIDE SEQUENCE [LARGE SCALE GENOMIC DNA]</scope>
    <source>
        <strain evidence="3">SNU_AA5</strain>
        <tissue evidence="3">Soma without cirri and trophi</tissue>
    </source>
</reference>
<gene>
    <name evidence="3" type="ORF">FJT64_016055</name>
</gene>
<feature type="domain" description="Apple" evidence="2">
    <location>
        <begin position="41"/>
        <end position="82"/>
    </location>
</feature>
<keyword evidence="1" id="KW-0732">Signal</keyword>
<dbReference type="Proteomes" id="UP000440578">
    <property type="component" value="Unassembled WGS sequence"/>
</dbReference>
<dbReference type="Pfam" id="PF00024">
    <property type="entry name" value="PAN_1"/>
    <property type="match status" value="1"/>
</dbReference>
<dbReference type="EMBL" id="VIIS01000095">
    <property type="protein sequence ID" value="KAF0313398.1"/>
    <property type="molecule type" value="Genomic_DNA"/>
</dbReference>